<gene>
    <name evidence="2" type="ORF">C24_LOCUS16741</name>
</gene>
<proteinExistence type="predicted"/>
<organism evidence="2 3">
    <name type="scientific">Arabidopsis thaliana</name>
    <name type="common">Mouse-ear cress</name>
    <dbReference type="NCBI Taxonomy" id="3702"/>
    <lineage>
        <taxon>Eukaryota</taxon>
        <taxon>Viridiplantae</taxon>
        <taxon>Streptophyta</taxon>
        <taxon>Embryophyta</taxon>
        <taxon>Tracheophyta</taxon>
        <taxon>Spermatophyta</taxon>
        <taxon>Magnoliopsida</taxon>
        <taxon>eudicotyledons</taxon>
        <taxon>Gunneridae</taxon>
        <taxon>Pentapetalae</taxon>
        <taxon>rosids</taxon>
        <taxon>malvids</taxon>
        <taxon>Brassicales</taxon>
        <taxon>Brassicaceae</taxon>
        <taxon>Camelineae</taxon>
        <taxon>Arabidopsis</taxon>
    </lineage>
</organism>
<feature type="compositionally biased region" description="Basic residues" evidence="1">
    <location>
        <begin position="301"/>
        <end position="310"/>
    </location>
</feature>
<dbReference type="AlphaFoldDB" id="A0A5S9XNR0"/>
<evidence type="ECO:0000313" key="3">
    <source>
        <dbReference type="Proteomes" id="UP000434276"/>
    </source>
</evidence>
<dbReference type="Proteomes" id="UP000434276">
    <property type="component" value="Unassembled WGS sequence"/>
</dbReference>
<protein>
    <recommendedName>
        <fullName evidence="4">COP1-interacting protein-like protein</fullName>
    </recommendedName>
</protein>
<dbReference type="ExpressionAtlas" id="A0A5S9XNR0">
    <property type="expression patterns" value="baseline and differential"/>
</dbReference>
<reference evidence="2 3" key="1">
    <citation type="submission" date="2019-12" db="EMBL/GenBank/DDBJ databases">
        <authorList>
            <person name="Jiao W.-B."/>
            <person name="Schneeberger K."/>
        </authorList>
    </citation>
    <scope>NUCLEOTIDE SEQUENCE [LARGE SCALE GENOMIC DNA]</scope>
    <source>
        <strain evidence="3">cv. C24</strain>
    </source>
</reference>
<dbReference type="EMBL" id="CACSHJ010000095">
    <property type="protein sequence ID" value="CAA0392895.1"/>
    <property type="molecule type" value="Genomic_DNA"/>
</dbReference>
<name>A0A5S9XNR0_ARATH</name>
<evidence type="ECO:0000313" key="2">
    <source>
        <dbReference type="EMBL" id="CAA0392895.1"/>
    </source>
</evidence>
<feature type="region of interest" description="Disordered" evidence="1">
    <location>
        <begin position="212"/>
        <end position="319"/>
    </location>
</feature>
<sequence length="319" mass="35161">MATRETNSSPEIRCVFVETNLDTRLGVLMERDDIVSTFKEKICKEHETCFPSFGNITISALKVKCGGQFYHLVDSLILNTAFPSKETFLVVDVLRVEEKGKMLTGETPLSNPNLLERETKNIKDVDKTKKRKLKSLDSAKRSRKKLSLVDQSSGKGVVEPFAIGKDLEKGEKSVATVDQEMDIALVDDENESHKDDDVRVVEDINQSADVENEGINKDDGVDATSESFPNSTGEKKPVTNILVLMAPVPNKKKVGTKNNGGKDADDKASTKEVTEVASSSRNVDHDVVMGDLQENVEKVVKKSTNKSKKKQSSDVVEEA</sequence>
<accession>A0A5S9XNR0</accession>
<dbReference type="OrthoDB" id="1028968at2759"/>
<feature type="compositionally biased region" description="Basic and acidic residues" evidence="1">
    <location>
        <begin position="260"/>
        <end position="274"/>
    </location>
</feature>
<evidence type="ECO:0008006" key="4">
    <source>
        <dbReference type="Google" id="ProtNLM"/>
    </source>
</evidence>
<evidence type="ECO:0000256" key="1">
    <source>
        <dbReference type="SAM" id="MobiDB-lite"/>
    </source>
</evidence>